<dbReference type="Gene3D" id="2.60.210.10">
    <property type="entry name" value="Apoptosis, Tumor Necrosis Factor Receptor Associated Protein 2, Chain A"/>
    <property type="match status" value="1"/>
</dbReference>
<dbReference type="PANTHER" id="PTHR45774">
    <property type="entry name" value="BTB/POZ DOMAIN-CONTAINING"/>
    <property type="match status" value="1"/>
</dbReference>
<evidence type="ECO:0000256" key="2">
    <source>
        <dbReference type="ARBA" id="ARBA00022786"/>
    </source>
</evidence>
<comment type="caution">
    <text evidence="4">The sequence shown here is derived from an EMBL/GenBank/DDBJ whole genome shotgun (WGS) entry which is preliminary data.</text>
</comment>
<dbReference type="Pfam" id="PF07707">
    <property type="entry name" value="BACK"/>
    <property type="match status" value="1"/>
</dbReference>
<dbReference type="Gene3D" id="3.30.710.10">
    <property type="entry name" value="Potassium Channel Kv1.1, Chain A"/>
    <property type="match status" value="1"/>
</dbReference>
<comment type="pathway">
    <text evidence="1">Protein modification; protein ubiquitination.</text>
</comment>
<dbReference type="SUPFAM" id="SSF49599">
    <property type="entry name" value="TRAF domain-like"/>
    <property type="match status" value="1"/>
</dbReference>
<dbReference type="Proteomes" id="UP001620626">
    <property type="component" value="Unassembled WGS sequence"/>
</dbReference>
<dbReference type="SUPFAM" id="SSF54695">
    <property type="entry name" value="POZ domain"/>
    <property type="match status" value="1"/>
</dbReference>
<dbReference type="Pfam" id="PF22486">
    <property type="entry name" value="MATH_2"/>
    <property type="match status" value="1"/>
</dbReference>
<dbReference type="InterPro" id="IPR011705">
    <property type="entry name" value="BACK"/>
</dbReference>
<dbReference type="InterPro" id="IPR000210">
    <property type="entry name" value="BTB/POZ_dom"/>
</dbReference>
<keyword evidence="5" id="KW-1185">Reference proteome</keyword>
<feature type="domain" description="BTB" evidence="3">
    <location>
        <begin position="145"/>
        <end position="212"/>
    </location>
</feature>
<evidence type="ECO:0000313" key="5">
    <source>
        <dbReference type="Proteomes" id="UP001620626"/>
    </source>
</evidence>
<dbReference type="Gene3D" id="1.25.40.420">
    <property type="match status" value="1"/>
</dbReference>
<evidence type="ECO:0000256" key="1">
    <source>
        <dbReference type="ARBA" id="ARBA00004906"/>
    </source>
</evidence>
<reference evidence="4 5" key="1">
    <citation type="submission" date="2024-10" db="EMBL/GenBank/DDBJ databases">
        <authorList>
            <person name="Kim D."/>
        </authorList>
    </citation>
    <scope>NUCLEOTIDE SEQUENCE [LARGE SCALE GENOMIC DNA]</scope>
    <source>
        <strain evidence="4">BH-2024</strain>
    </source>
</reference>
<dbReference type="CDD" id="cd00121">
    <property type="entry name" value="MATH"/>
    <property type="match status" value="1"/>
</dbReference>
<dbReference type="PANTHER" id="PTHR45774:SF3">
    <property type="entry name" value="BTB (POZ) DOMAIN-CONTAINING 2B-RELATED"/>
    <property type="match status" value="1"/>
</dbReference>
<dbReference type="PROSITE" id="PS50097">
    <property type="entry name" value="BTB"/>
    <property type="match status" value="1"/>
</dbReference>
<proteinExistence type="predicted"/>
<name>A0ABD2ILB2_9BILA</name>
<gene>
    <name evidence="4" type="ORF">niasHT_035738</name>
</gene>
<organism evidence="4 5">
    <name type="scientific">Heterodera trifolii</name>
    <dbReference type="NCBI Taxonomy" id="157864"/>
    <lineage>
        <taxon>Eukaryota</taxon>
        <taxon>Metazoa</taxon>
        <taxon>Ecdysozoa</taxon>
        <taxon>Nematoda</taxon>
        <taxon>Chromadorea</taxon>
        <taxon>Rhabditida</taxon>
        <taxon>Tylenchina</taxon>
        <taxon>Tylenchomorpha</taxon>
        <taxon>Tylenchoidea</taxon>
        <taxon>Heteroderidae</taxon>
        <taxon>Heteroderinae</taxon>
        <taxon>Heterodera</taxon>
    </lineage>
</organism>
<dbReference type="AlphaFoldDB" id="A0ABD2ILB2"/>
<dbReference type="SMART" id="SM00225">
    <property type="entry name" value="BTB"/>
    <property type="match status" value="1"/>
</dbReference>
<dbReference type="InterPro" id="IPR008974">
    <property type="entry name" value="TRAF-like"/>
</dbReference>
<evidence type="ECO:0000259" key="3">
    <source>
        <dbReference type="PROSITE" id="PS50097"/>
    </source>
</evidence>
<sequence length="535" mass="59325">MGRKCPGRKCQAAKVARKCPILAGPKNVRVANVRAANVRDANVGKIFGYLVWAATWADWTTCLDRNSALLQSTIKCTQLHGQTTGIEGAMKDLMAVGKKMFGFTRKCMSSKAGKCEKSLKQFKMSLKATTLKGRLAMILGNGEGADIHFLVGEGAEKERIGAHKAVLILASGVFKAMFRFDQQNSNFGSVDNPVEVPDVEAAALKVMLHFIYLDGLSGLNGDNAMALLYAATKYNIDELVEPCLQFPIPTLRNVFLAYALATLLQLEDFAYKCSAYIDKNADSLIRSDDFLQIDQKTLCEILERDQLQICGEISIWKAALRWADCQCLQNGHECSAENRRAALGPALFQIRFPLFQPTKFSEIIVPSGILTMEEELGVYQFYCHPNFQGLFPLQFPCHGRASDRHHATIVLNIEKFSEFAREIVGSERSSEAAFVGGMPWKIRATIKMAKQSTGKCLDLYLWCCATSVEEGEGDENWSRKCSAIFRIIGQGNGTEDFTRKFDDQIFNSEICNLGWSEFVTLSADKVALAIDVTVK</sequence>
<dbReference type="FunFam" id="1.25.40.420:FF:000008">
    <property type="entry name" value="BTB/POZ domain-containing protein POB1"/>
    <property type="match status" value="1"/>
</dbReference>
<dbReference type="InterPro" id="IPR002083">
    <property type="entry name" value="MATH/TRAF_dom"/>
</dbReference>
<protein>
    <recommendedName>
        <fullName evidence="3">BTB domain-containing protein</fullName>
    </recommendedName>
</protein>
<dbReference type="SMART" id="SM00875">
    <property type="entry name" value="BACK"/>
    <property type="match status" value="1"/>
</dbReference>
<evidence type="ECO:0000313" key="4">
    <source>
        <dbReference type="EMBL" id="KAL3080218.1"/>
    </source>
</evidence>
<dbReference type="EMBL" id="JBICBT010001170">
    <property type="protein sequence ID" value="KAL3080218.1"/>
    <property type="molecule type" value="Genomic_DNA"/>
</dbReference>
<accession>A0ABD2ILB2</accession>
<dbReference type="Pfam" id="PF00651">
    <property type="entry name" value="BTB"/>
    <property type="match status" value="1"/>
</dbReference>
<dbReference type="InterPro" id="IPR011333">
    <property type="entry name" value="SKP1/BTB/POZ_sf"/>
</dbReference>
<keyword evidence="2" id="KW-0833">Ubl conjugation pathway</keyword>